<evidence type="ECO:0000256" key="1">
    <source>
        <dbReference type="ARBA" id="ARBA00001966"/>
    </source>
</evidence>
<dbReference type="GO" id="GO:0003755">
    <property type="term" value="F:peptidyl-prolyl cis-trans isomerase activity"/>
    <property type="evidence" value="ECO:0007669"/>
    <property type="project" value="UniProtKB-KW"/>
</dbReference>
<sequence length="550" mass="61604">MAELANAVSLCEMSRDHGGELGWVSPEDYHLDDKFPEELRKAALMKKPGDLYLETSRLGTHIVHVDDVFQTLTPTLRRRAPKIHNPDVGYAQPRTPLGELLGTDQDLTYSMETMGCQMNAADSERMAGTLEEMGLVRHPDDADKKDFPNVVVINTCSIRDHAEQKVYSYLGPHALRKRKGEPVSIVVAGCVAQQEGEQLLRRVPEIDAVIGPQYANRLGEVLLQVADGDQVVATDATLISEDVARPRRQSEVCGWVNVIYGCNERCTYCVVPTTRGVEQSRPLRSILTEVEDLVAQGYREVTLLGQNIDAWGRDMVPKRRFHELLEAAAKVPGIGRVRFLTSHPRYMSERVVSTVAAHPDVLAPCFHIPVQSGDDKVLREMQRGYTFDSFLKIAKRIHRLLPEAAITADAIVGFPGETEEEFERTLELMEEVKFEVMNTAAYSPRPNTPAALREDQLDEETKQRRLAKINELASRHALERSQGYIGRTEAVLVEGANPRREGQVFGRTGSNRLVFFDGDADELQGRFVNVHVDEAKAYHLIGTRVGTEEW</sequence>
<dbReference type="FunFam" id="3.40.50.12160:FF:000003">
    <property type="entry name" value="CDK5 regulatory subunit-associated protein 1"/>
    <property type="match status" value="1"/>
</dbReference>
<dbReference type="Gene3D" id="3.10.50.40">
    <property type="match status" value="1"/>
</dbReference>
<feature type="domain" description="Radical SAM core" evidence="12">
    <location>
        <begin position="248"/>
        <end position="479"/>
    </location>
</feature>
<keyword evidence="6" id="KW-0408">Iron</keyword>
<dbReference type="GO" id="GO:0035600">
    <property type="term" value="P:tRNA methylthiolation"/>
    <property type="evidence" value="ECO:0007669"/>
    <property type="project" value="TreeGrafter"/>
</dbReference>
<accession>A0A7S1XQP6</accession>
<evidence type="ECO:0000256" key="3">
    <source>
        <dbReference type="ARBA" id="ARBA00022485"/>
    </source>
</evidence>
<dbReference type="InterPro" id="IPR000297">
    <property type="entry name" value="PPIase_PpiC"/>
</dbReference>
<dbReference type="Gene3D" id="3.40.50.12160">
    <property type="entry name" value="Methylthiotransferase, N-terminal domain"/>
    <property type="match status" value="1"/>
</dbReference>
<dbReference type="Pfam" id="PF00919">
    <property type="entry name" value="UPF0004"/>
    <property type="match status" value="1"/>
</dbReference>
<dbReference type="InterPro" id="IPR023404">
    <property type="entry name" value="rSAM_horseshoe"/>
</dbReference>
<comment type="similarity">
    <text evidence="2">Belongs to the methylthiotransferase family. MiaB subfamily.</text>
</comment>
<dbReference type="PROSITE" id="PS51918">
    <property type="entry name" value="RADICAL_SAM"/>
    <property type="match status" value="1"/>
</dbReference>
<comment type="cofactor">
    <cofactor evidence="1">
        <name>[4Fe-4S] cluster</name>
        <dbReference type="ChEBI" id="CHEBI:49883"/>
    </cofactor>
</comment>
<organism evidence="13">
    <name type="scientific">Phaeomonas parva</name>
    <dbReference type="NCBI Taxonomy" id="124430"/>
    <lineage>
        <taxon>Eukaryota</taxon>
        <taxon>Sar</taxon>
        <taxon>Stramenopiles</taxon>
        <taxon>Ochrophyta</taxon>
        <taxon>Pinguiophyceae</taxon>
        <taxon>Pinguiochrysidales</taxon>
        <taxon>Pinguiochrysidaceae</taxon>
        <taxon>Phaeomonas</taxon>
    </lineage>
</organism>
<dbReference type="AlphaFoldDB" id="A0A7S1XQP6"/>
<dbReference type="SFLD" id="SFLDS00029">
    <property type="entry name" value="Radical_SAM"/>
    <property type="match status" value="1"/>
</dbReference>
<dbReference type="InterPro" id="IPR038135">
    <property type="entry name" value="Methylthiotransferase_N_sf"/>
</dbReference>
<dbReference type="PANTHER" id="PTHR43020">
    <property type="entry name" value="CDK5 REGULATORY SUBUNIT-ASSOCIATED PROTEIN 1"/>
    <property type="match status" value="1"/>
</dbReference>
<dbReference type="Pfam" id="PF04055">
    <property type="entry name" value="Radical_SAM"/>
    <property type="match status" value="1"/>
</dbReference>
<keyword evidence="3" id="KW-0004">4Fe-4S</keyword>
<dbReference type="PROSITE" id="PS50926">
    <property type="entry name" value="TRAM"/>
    <property type="match status" value="1"/>
</dbReference>
<dbReference type="InterPro" id="IPR006638">
    <property type="entry name" value="Elp3/MiaA/NifB-like_rSAM"/>
</dbReference>
<dbReference type="InterPro" id="IPR002792">
    <property type="entry name" value="TRAM_dom"/>
</dbReference>
<dbReference type="Pfam" id="PF01938">
    <property type="entry name" value="TRAM"/>
    <property type="match status" value="1"/>
</dbReference>
<feature type="domain" description="PpiC" evidence="9">
    <location>
        <begin position="1"/>
        <end position="67"/>
    </location>
</feature>
<evidence type="ECO:0000256" key="8">
    <source>
        <dbReference type="PROSITE-ProRule" id="PRU00278"/>
    </source>
</evidence>
<proteinExistence type="inferred from homology"/>
<dbReference type="InterPro" id="IPR005839">
    <property type="entry name" value="Methylthiotransferase"/>
</dbReference>
<keyword evidence="5" id="KW-0479">Metal-binding</keyword>
<dbReference type="PROSITE" id="PS51449">
    <property type="entry name" value="MTTASE_N"/>
    <property type="match status" value="1"/>
</dbReference>
<evidence type="ECO:0000259" key="10">
    <source>
        <dbReference type="PROSITE" id="PS50926"/>
    </source>
</evidence>
<dbReference type="NCBIfam" id="TIGR01574">
    <property type="entry name" value="miaB-methiolase"/>
    <property type="match status" value="1"/>
</dbReference>
<dbReference type="GO" id="GO:0035596">
    <property type="term" value="F:methylthiotransferase activity"/>
    <property type="evidence" value="ECO:0007669"/>
    <property type="project" value="InterPro"/>
</dbReference>
<evidence type="ECO:0000256" key="2">
    <source>
        <dbReference type="ARBA" id="ARBA00009815"/>
    </source>
</evidence>
<dbReference type="Gene3D" id="3.80.30.20">
    <property type="entry name" value="tm_1862 like domain"/>
    <property type="match status" value="1"/>
</dbReference>
<dbReference type="SFLD" id="SFLDG01082">
    <property type="entry name" value="B12-binding_domain_containing"/>
    <property type="match status" value="1"/>
</dbReference>
<feature type="domain" description="TRAM" evidence="10">
    <location>
        <begin position="482"/>
        <end position="546"/>
    </location>
</feature>
<dbReference type="SFLD" id="SFLDF00273">
    <property type="entry name" value="(dimethylallyl)adenosine_tRNA"/>
    <property type="match status" value="1"/>
</dbReference>
<dbReference type="GO" id="GO:0051539">
    <property type="term" value="F:4 iron, 4 sulfur cluster binding"/>
    <property type="evidence" value="ECO:0007669"/>
    <property type="project" value="UniProtKB-KW"/>
</dbReference>
<dbReference type="SMART" id="SM00729">
    <property type="entry name" value="Elp3"/>
    <property type="match status" value="1"/>
</dbReference>
<evidence type="ECO:0000259" key="11">
    <source>
        <dbReference type="PROSITE" id="PS51449"/>
    </source>
</evidence>
<dbReference type="InterPro" id="IPR058240">
    <property type="entry name" value="rSAM_sf"/>
</dbReference>
<feature type="domain" description="MTTase N-terminal" evidence="11">
    <location>
        <begin position="107"/>
        <end position="227"/>
    </location>
</feature>
<reference evidence="13" key="1">
    <citation type="submission" date="2021-01" db="EMBL/GenBank/DDBJ databases">
        <authorList>
            <person name="Corre E."/>
            <person name="Pelletier E."/>
            <person name="Niang G."/>
            <person name="Scheremetjew M."/>
            <person name="Finn R."/>
            <person name="Kale V."/>
            <person name="Holt S."/>
            <person name="Cochrane G."/>
            <person name="Meng A."/>
            <person name="Brown T."/>
            <person name="Cohen L."/>
        </authorList>
    </citation>
    <scope>NUCLEOTIDE SEQUENCE</scope>
    <source>
        <strain evidence="13">CCMP2877</strain>
    </source>
</reference>
<dbReference type="SFLD" id="SFLDG01061">
    <property type="entry name" value="methylthiotransferase"/>
    <property type="match status" value="1"/>
</dbReference>
<dbReference type="InterPro" id="IPR007197">
    <property type="entry name" value="rSAM"/>
</dbReference>
<dbReference type="CDD" id="cd01335">
    <property type="entry name" value="Radical_SAM"/>
    <property type="match status" value="1"/>
</dbReference>
<keyword evidence="4" id="KW-0949">S-adenosyl-L-methionine</keyword>
<evidence type="ECO:0000256" key="5">
    <source>
        <dbReference type="ARBA" id="ARBA00022723"/>
    </source>
</evidence>
<evidence type="ECO:0000259" key="9">
    <source>
        <dbReference type="PROSITE" id="PS50198"/>
    </source>
</evidence>
<protein>
    <submittedName>
        <fullName evidence="13">Uncharacterized protein</fullName>
    </submittedName>
</protein>
<dbReference type="SUPFAM" id="SSF102114">
    <property type="entry name" value="Radical SAM enzymes"/>
    <property type="match status" value="1"/>
</dbReference>
<dbReference type="InterPro" id="IPR020612">
    <property type="entry name" value="Methylthiotransferase_CS"/>
</dbReference>
<dbReference type="PROSITE" id="PS01278">
    <property type="entry name" value="MTTASE_RADICAL"/>
    <property type="match status" value="1"/>
</dbReference>
<keyword evidence="8" id="KW-0413">Isomerase</keyword>
<dbReference type="InterPro" id="IPR006463">
    <property type="entry name" value="MiaB_methiolase"/>
</dbReference>
<evidence type="ECO:0000259" key="12">
    <source>
        <dbReference type="PROSITE" id="PS51918"/>
    </source>
</evidence>
<keyword evidence="8" id="KW-0697">Rotamase</keyword>
<dbReference type="InterPro" id="IPR046357">
    <property type="entry name" value="PPIase_dom_sf"/>
</dbReference>
<dbReference type="EMBL" id="HBGJ01016738">
    <property type="protein sequence ID" value="CAD9252377.1"/>
    <property type="molecule type" value="Transcribed_RNA"/>
</dbReference>
<gene>
    <name evidence="13" type="ORF">PPAR1163_LOCUS10741</name>
</gene>
<evidence type="ECO:0000256" key="6">
    <source>
        <dbReference type="ARBA" id="ARBA00023004"/>
    </source>
</evidence>
<dbReference type="NCBIfam" id="TIGR00089">
    <property type="entry name" value="MiaB/RimO family radical SAM methylthiotransferase"/>
    <property type="match status" value="1"/>
</dbReference>
<evidence type="ECO:0000256" key="7">
    <source>
        <dbReference type="ARBA" id="ARBA00023014"/>
    </source>
</evidence>
<dbReference type="PROSITE" id="PS50198">
    <property type="entry name" value="PPIC_PPIASE_2"/>
    <property type="match status" value="1"/>
</dbReference>
<evidence type="ECO:0000313" key="13">
    <source>
        <dbReference type="EMBL" id="CAD9252377.1"/>
    </source>
</evidence>
<dbReference type="GO" id="GO:0046872">
    <property type="term" value="F:metal ion binding"/>
    <property type="evidence" value="ECO:0007669"/>
    <property type="project" value="UniProtKB-KW"/>
</dbReference>
<evidence type="ECO:0000256" key="4">
    <source>
        <dbReference type="ARBA" id="ARBA00022691"/>
    </source>
</evidence>
<dbReference type="PANTHER" id="PTHR43020:SF2">
    <property type="entry name" value="MITOCHONDRIAL TRNA METHYLTHIOTRANSFERASE CDK5RAP1"/>
    <property type="match status" value="1"/>
</dbReference>
<name>A0A7S1XQP6_9STRA</name>
<keyword evidence="7" id="KW-0411">Iron-sulfur</keyword>
<dbReference type="InterPro" id="IPR013848">
    <property type="entry name" value="Methylthiotransferase_N"/>
</dbReference>
<dbReference type="FunFam" id="3.80.30.20:FF:000001">
    <property type="entry name" value="tRNA-2-methylthio-N(6)-dimethylallyladenosine synthase 2"/>
    <property type="match status" value="1"/>
</dbReference>